<dbReference type="Pfam" id="PF09618">
    <property type="entry name" value="Cas_Csy4"/>
    <property type="match status" value="1"/>
</dbReference>
<organism evidence="1">
    <name type="scientific">Chitinibacter mangrovi</name>
    <dbReference type="NCBI Taxonomy" id="3153927"/>
    <lineage>
        <taxon>Bacteria</taxon>
        <taxon>Pseudomonadati</taxon>
        <taxon>Pseudomonadota</taxon>
        <taxon>Betaproteobacteria</taxon>
        <taxon>Neisseriales</taxon>
        <taxon>Chitinibacteraceae</taxon>
        <taxon>Chitinibacter</taxon>
    </lineage>
</organism>
<dbReference type="GO" id="GO:0043571">
    <property type="term" value="P:maintenance of CRISPR repeat elements"/>
    <property type="evidence" value="ECO:0007669"/>
    <property type="project" value="InterPro"/>
</dbReference>
<dbReference type="Gene3D" id="3.30.70.2540">
    <property type="entry name" value="CRISPR-associated endoribonuclease Cas6/Csy4"/>
    <property type="match status" value="1"/>
</dbReference>
<dbReference type="AlphaFoldDB" id="A0AAU7FCX4"/>
<reference evidence="1" key="1">
    <citation type="submission" date="2024-05" db="EMBL/GenBank/DDBJ databases">
        <authorList>
            <person name="Yang L."/>
            <person name="Pan L."/>
        </authorList>
    </citation>
    <scope>NUCLEOTIDE SEQUENCE</scope>
    <source>
        <strain evidence="1">FCG-7</strain>
    </source>
</reference>
<dbReference type="EMBL" id="CP157355">
    <property type="protein sequence ID" value="XBM01368.1"/>
    <property type="molecule type" value="Genomic_DNA"/>
</dbReference>
<dbReference type="InterPro" id="IPR042564">
    <property type="entry name" value="CRISPR-Cas6/Csy4_sf"/>
</dbReference>
<evidence type="ECO:0000313" key="1">
    <source>
        <dbReference type="EMBL" id="XBM01368.1"/>
    </source>
</evidence>
<dbReference type="InterPro" id="IPR013396">
    <property type="entry name" value="CRISPR-assoc_prot_Csy4"/>
</dbReference>
<dbReference type="RefSeq" id="WP_348945667.1">
    <property type="nucleotide sequence ID" value="NZ_CP157355.1"/>
</dbReference>
<protein>
    <submittedName>
        <fullName evidence="1">Type I-F CRISPR-associated endoribonuclease Cas6/Csy4</fullName>
    </submittedName>
</protein>
<dbReference type="KEGG" id="cmav:ABHF33_03495"/>
<gene>
    <name evidence="1" type="primary">cas6f</name>
    <name evidence="1" type="ORF">ABHF33_03495</name>
</gene>
<dbReference type="GO" id="GO:0004519">
    <property type="term" value="F:endonuclease activity"/>
    <property type="evidence" value="ECO:0007669"/>
    <property type="project" value="InterPro"/>
</dbReference>
<sequence length="226" mass="25210">MDHYLEIKIIPDADVALSEAQLLSALYAKLHRALVDVGGGRIGVSFPRAGKTLGSVLRLHGSVDALGSLMNEPWLKGLRDYTDVSGILPVPVHTQHRVVRRVQVHSNPERLYRRSVRNGKLSAEEAEQKVTVAKSARSDLPYVYLRSNSNGNPFCLFIRQSDLQDSPVPGTFNHYGLSSTATIPFFNPIFLPSRQALILKGCNGWLEKGFWSKKMEKLFNNEEVVI</sequence>
<dbReference type="CDD" id="cd09739">
    <property type="entry name" value="Cas6_I-F"/>
    <property type="match status" value="1"/>
</dbReference>
<accession>A0AAU7FCX4</accession>
<name>A0AAU7FCX4_9NEIS</name>
<dbReference type="NCBIfam" id="TIGR02563">
    <property type="entry name" value="cas_Csy4"/>
    <property type="match status" value="1"/>
</dbReference>
<proteinExistence type="predicted"/>